<dbReference type="STRING" id="404380.Gbem_3242"/>
<reference evidence="2 3" key="1">
    <citation type="submission" date="2008-07" db="EMBL/GenBank/DDBJ databases">
        <title>Complete sequence of Geobacter bemidjiensis BEM.</title>
        <authorList>
            <consortium name="US DOE Joint Genome Institute"/>
            <person name="Lucas S."/>
            <person name="Copeland A."/>
            <person name="Lapidus A."/>
            <person name="Glavina del Rio T."/>
            <person name="Dalin E."/>
            <person name="Tice H."/>
            <person name="Bruce D."/>
            <person name="Goodwin L."/>
            <person name="Pitluck S."/>
            <person name="Kiss H."/>
            <person name="Brettin T."/>
            <person name="Detter J.C."/>
            <person name="Han C."/>
            <person name="Kuske C.R."/>
            <person name="Schmutz J."/>
            <person name="Larimer F."/>
            <person name="Land M."/>
            <person name="Hauser L."/>
            <person name="Kyrpides N."/>
            <person name="Lykidis A."/>
            <person name="Lovley D."/>
            <person name="Richardson P."/>
        </authorList>
    </citation>
    <scope>NUCLEOTIDE SEQUENCE [LARGE SCALE GENOMIC DNA]</scope>
    <source>
        <strain evidence="3">ATCC BAA-1014 / DSM 16622 / JCM 12645 / Bem</strain>
    </source>
</reference>
<evidence type="ECO:0000313" key="2">
    <source>
        <dbReference type="EMBL" id="ACH40239.2"/>
    </source>
</evidence>
<reference evidence="2 3" key="2">
    <citation type="journal article" date="2010" name="BMC Genomics">
        <title>The genome of Geobacter bemidjiensis, exemplar for the subsurface clade of Geobacter species that predominate in Fe(III)-reducing subsurface environments.</title>
        <authorList>
            <person name="Aklujkar M."/>
            <person name="Young N.D."/>
            <person name="Holmes D."/>
            <person name="Chavan M."/>
            <person name="Risso C."/>
            <person name="Kiss H.E."/>
            <person name="Han C.S."/>
            <person name="Land M.L."/>
            <person name="Lovley D.R."/>
        </authorList>
    </citation>
    <scope>NUCLEOTIDE SEQUENCE [LARGE SCALE GENOMIC DNA]</scope>
    <source>
        <strain evidence="3">ATCC BAA-1014 / DSM 16622 / JCM 12645 / Bem</strain>
    </source>
</reference>
<dbReference type="OrthoDB" id="9777694at2"/>
<dbReference type="RefSeq" id="WP_012531671.1">
    <property type="nucleotide sequence ID" value="NC_011146.1"/>
</dbReference>
<protein>
    <submittedName>
        <fullName evidence="2">Uncharacterized protein</fullName>
    </submittedName>
</protein>
<keyword evidence="1" id="KW-0175">Coiled coil</keyword>
<proteinExistence type="predicted"/>
<gene>
    <name evidence="2" type="ordered locus">Gbem_3242</name>
</gene>
<dbReference type="HOGENOM" id="CLU_051171_0_0_7"/>
<dbReference type="Proteomes" id="UP000008825">
    <property type="component" value="Chromosome"/>
</dbReference>
<accession>B5E9R5</accession>
<feature type="coiled-coil region" evidence="1">
    <location>
        <begin position="314"/>
        <end position="357"/>
    </location>
</feature>
<keyword evidence="3" id="KW-1185">Reference proteome</keyword>
<evidence type="ECO:0000256" key="1">
    <source>
        <dbReference type="SAM" id="Coils"/>
    </source>
</evidence>
<sequence>MSSERPTVSRELLYDEVWAEPMTTVAKRYGVSSSFMARVCTSLNVPRPDRGYWAKLAAGHKMPKRPSLPVPETGALIEWVQYGEGRRAPIVLQTHQVKVVRRNRSELPKLHPLLEGVQKQLKDGRESFFTEFIKPTKRISPDIVVSKHSIDRAIEIANELYLLFEERGHRVMLKPPGPYMWRAAVDEREKGGRERHYSDLWSPTRPTVVFIGKVAVGLTIFEMTEEVEVVHLDDTYVKVSDLTLRQSKRVQRGYGWKSVREMPTGRLCIQFYSPYPGAGWQRQWRESKNGDFPGKLKGTVKEVEAETVTIVKLLGEAEKRAEIERQRRRELEIHWEAEKLERAKVEAERQRVQSIKESRDNLLRVIRGWSEANGILKFFEEIECLASDLDQEERACIIERLELARQLLGNVDPLQLLRLWKSPEERLMQD</sequence>
<evidence type="ECO:0000313" key="3">
    <source>
        <dbReference type="Proteomes" id="UP000008825"/>
    </source>
</evidence>
<dbReference type="EMBL" id="CP001124">
    <property type="protein sequence ID" value="ACH40239.2"/>
    <property type="molecule type" value="Genomic_DNA"/>
</dbReference>
<organism evidence="2 3">
    <name type="scientific">Citrifermentans bemidjiense (strain ATCC BAA-1014 / DSM 16622 / JCM 12645 / Bem)</name>
    <name type="common">Geobacter bemidjiensis</name>
    <dbReference type="NCBI Taxonomy" id="404380"/>
    <lineage>
        <taxon>Bacteria</taxon>
        <taxon>Pseudomonadati</taxon>
        <taxon>Thermodesulfobacteriota</taxon>
        <taxon>Desulfuromonadia</taxon>
        <taxon>Geobacterales</taxon>
        <taxon>Geobacteraceae</taxon>
        <taxon>Citrifermentans</taxon>
    </lineage>
</organism>
<dbReference type="KEGG" id="gbm:Gbem_3242"/>
<dbReference type="eggNOG" id="COG3064">
    <property type="taxonomic scope" value="Bacteria"/>
</dbReference>
<name>B5E9R5_CITBB</name>
<dbReference type="AlphaFoldDB" id="B5E9R5"/>